<dbReference type="AlphaFoldDB" id="A0A558BNF2"/>
<name>A0A558BNF2_9PSEU</name>
<evidence type="ECO:0000313" key="2">
    <source>
        <dbReference type="Proteomes" id="UP000320011"/>
    </source>
</evidence>
<protein>
    <recommendedName>
        <fullName evidence="3">FAD/NAD(P)-binding protein</fullName>
    </recommendedName>
</protein>
<comment type="caution">
    <text evidence="1">The sequence shown here is derived from an EMBL/GenBank/DDBJ whole genome shotgun (WGS) entry which is preliminary data.</text>
</comment>
<evidence type="ECO:0000313" key="1">
    <source>
        <dbReference type="EMBL" id="TVT38045.1"/>
    </source>
</evidence>
<gene>
    <name evidence="1" type="ORF">FNH05_24685</name>
</gene>
<dbReference type="RefSeq" id="WP_144591097.1">
    <property type="nucleotide sequence ID" value="NZ_VJWX01000293.1"/>
</dbReference>
<reference evidence="1 2" key="1">
    <citation type="submission" date="2019-07" db="EMBL/GenBank/DDBJ databases">
        <authorList>
            <person name="Duangmal K."/>
            <person name="Teo W.F.A."/>
        </authorList>
    </citation>
    <scope>NUCLEOTIDE SEQUENCE [LARGE SCALE GENOMIC DNA]</scope>
    <source>
        <strain evidence="1 2">TBRC 6029</strain>
    </source>
</reference>
<dbReference type="EMBL" id="VJWX01000293">
    <property type="protein sequence ID" value="TVT38045.1"/>
    <property type="molecule type" value="Genomic_DNA"/>
</dbReference>
<dbReference type="Proteomes" id="UP000320011">
    <property type="component" value="Unassembled WGS sequence"/>
</dbReference>
<reference evidence="1 2" key="2">
    <citation type="submission" date="2019-08" db="EMBL/GenBank/DDBJ databases">
        <title>Amycolatopsis acidicola sp. nov., isolated from peat swamp forest soil.</title>
        <authorList>
            <person name="Srisuk N."/>
        </authorList>
    </citation>
    <scope>NUCLEOTIDE SEQUENCE [LARGE SCALE GENOMIC DNA]</scope>
    <source>
        <strain evidence="1 2">TBRC 6029</strain>
    </source>
</reference>
<evidence type="ECO:0008006" key="3">
    <source>
        <dbReference type="Google" id="ProtNLM"/>
    </source>
</evidence>
<sequence length="157" mass="17387">MITGFDTVLIAAGPAGPAVTRLLNQWARHWTDMRVALVDHDDSGFREWSSTRQDLPQRQGTILVARDDDMVADWDEHGYKIPDSPEGPFSLLYEPCPARVFSALVKEDPYARNGRFEPYDAAIVGHNLTLVTIVTPDEQSDYSRSIIDAAVSALAGE</sequence>
<accession>A0A558BNF2</accession>
<proteinExistence type="predicted"/>
<dbReference type="OrthoDB" id="3293695at2"/>
<keyword evidence="2" id="KW-1185">Reference proteome</keyword>
<organism evidence="1 2">
    <name type="scientific">Amycolatopsis rhizosphaerae</name>
    <dbReference type="NCBI Taxonomy" id="2053003"/>
    <lineage>
        <taxon>Bacteria</taxon>
        <taxon>Bacillati</taxon>
        <taxon>Actinomycetota</taxon>
        <taxon>Actinomycetes</taxon>
        <taxon>Pseudonocardiales</taxon>
        <taxon>Pseudonocardiaceae</taxon>
        <taxon>Amycolatopsis</taxon>
    </lineage>
</organism>